<organism evidence="1 2">
    <name type="scientific">Neisseria animaloris</name>
    <dbReference type="NCBI Taxonomy" id="326522"/>
    <lineage>
        <taxon>Bacteria</taxon>
        <taxon>Pseudomonadati</taxon>
        <taxon>Pseudomonadota</taxon>
        <taxon>Betaproteobacteria</taxon>
        <taxon>Neisseriales</taxon>
        <taxon>Neisseriaceae</taxon>
        <taxon>Neisseria</taxon>
    </lineage>
</organism>
<keyword evidence="2" id="KW-1185">Reference proteome</keyword>
<dbReference type="KEGG" id="nani:NCTC12227_00949"/>
<dbReference type="OrthoDB" id="1356036at2"/>
<evidence type="ECO:0000313" key="2">
    <source>
        <dbReference type="Proteomes" id="UP000268229"/>
    </source>
</evidence>
<dbReference type="STRING" id="326522.BWD08_03305"/>
<name>A0A448UBF6_9NEIS</name>
<dbReference type="RefSeq" id="WP_107928174.1">
    <property type="nucleotide sequence ID" value="NZ_JBGNXI010000001.1"/>
</dbReference>
<sequence length="133" mass="15550">MNRFKYIFSLLFSGAIILLLNGCSGSETYRGTWKAMDTNNVPMEIVFEEKQFTLSDLQKNTKKTYRYSQNTIQYENGKRRYGIQVENGASFSIAFPFQNDEERAMLIAPDNTVVMTLDRTKHLPLKDFWQLNR</sequence>
<protein>
    <submittedName>
        <fullName evidence="1">Uncharacterized protein</fullName>
    </submittedName>
</protein>
<evidence type="ECO:0000313" key="1">
    <source>
        <dbReference type="EMBL" id="VEJ21223.1"/>
    </source>
</evidence>
<reference evidence="1 2" key="1">
    <citation type="submission" date="2018-12" db="EMBL/GenBank/DDBJ databases">
        <authorList>
            <consortium name="Pathogen Informatics"/>
        </authorList>
    </citation>
    <scope>NUCLEOTIDE SEQUENCE [LARGE SCALE GENOMIC DNA]</scope>
    <source>
        <strain evidence="1 2">NCTC12227</strain>
    </source>
</reference>
<dbReference type="EMBL" id="LR134516">
    <property type="protein sequence ID" value="VEJ21223.1"/>
    <property type="molecule type" value="Genomic_DNA"/>
</dbReference>
<proteinExistence type="predicted"/>
<gene>
    <name evidence="1" type="ORF">NCTC12227_00949</name>
</gene>
<dbReference type="Proteomes" id="UP000268229">
    <property type="component" value="Chromosome"/>
</dbReference>
<accession>A0A448UBF6</accession>
<dbReference type="AlphaFoldDB" id="A0A448UBF6"/>